<gene>
    <name evidence="2" type="ORF">LMI_2190</name>
    <name evidence="3" type="ORF">SAMN02982997_01674</name>
</gene>
<reference evidence="4" key="2">
    <citation type="submission" date="2014-09" db="EMBL/GenBank/DDBJ databases">
        <authorList>
            <person name="Gomez-Valero L."/>
        </authorList>
    </citation>
    <scope>NUCLEOTIDE SEQUENCE [LARGE SCALE GENOMIC DNA]</scope>
    <source>
        <strain evidence="4">ATCC33218</strain>
    </source>
</reference>
<evidence type="ECO:0000313" key="4">
    <source>
        <dbReference type="Proteomes" id="UP000032414"/>
    </source>
</evidence>
<proteinExistence type="predicted"/>
<protein>
    <submittedName>
        <fullName evidence="3">Phage integrase, N-terminal</fullName>
    </submittedName>
</protein>
<feature type="domain" description="Putative integrase N-terminal" evidence="1">
    <location>
        <begin position="16"/>
        <end position="86"/>
    </location>
</feature>
<dbReference type="InterPro" id="IPR024457">
    <property type="entry name" value="Putative_integrase_N"/>
</dbReference>
<keyword evidence="5" id="KW-1185">Reference proteome</keyword>
<dbReference type="EMBL" id="LN614830">
    <property type="protein sequence ID" value="CEG61465.1"/>
    <property type="molecule type" value="Genomic_DNA"/>
</dbReference>
<evidence type="ECO:0000313" key="2">
    <source>
        <dbReference type="EMBL" id="CEG61465.1"/>
    </source>
</evidence>
<dbReference type="HOGENOM" id="CLU_1033631_0_0_6"/>
<evidence type="ECO:0000313" key="3">
    <source>
        <dbReference type="EMBL" id="SCY41776.1"/>
    </source>
</evidence>
<organism evidence="2 4">
    <name type="scientific">Legionella micdadei</name>
    <name type="common">Tatlockia micdadei</name>
    <dbReference type="NCBI Taxonomy" id="451"/>
    <lineage>
        <taxon>Bacteria</taxon>
        <taxon>Pseudomonadati</taxon>
        <taxon>Pseudomonadota</taxon>
        <taxon>Gammaproteobacteria</taxon>
        <taxon>Legionellales</taxon>
        <taxon>Legionellaceae</taxon>
        <taxon>Legionella</taxon>
    </lineage>
</organism>
<accession>A0A098GHI9</accession>
<dbReference type="Proteomes" id="UP000182998">
    <property type="component" value="Unassembled WGS sequence"/>
</dbReference>
<dbReference type="AlphaFoldDB" id="A0A098GHI9"/>
<sequence>MRKYSIRQTANQYLKLANQGSYKVRKQRAFVIRKMIDDLYTIGEVPSSWKGLQSHHIHHLVAHWKKSKIRASTIMNYMTIIRHYLKSIDCLVANVDNKSLQLRKTKKRKRKLKIEHDYWQSMNSQIPRIIMTLQTEFGLTFQEAIYIKPEIHMQEDSLWITRDISFNSIDRTIPIRNETQKSILDEIKEITSGKTIAESNGCEETKFAWRKELKKNALPLNKSWRYLYAKQMHRYLLPLLGKYETYWLIRIEMGIKSRDSLWRYLNE</sequence>
<reference evidence="2" key="1">
    <citation type="submission" date="2014-09" db="EMBL/GenBank/DDBJ databases">
        <authorList>
            <person name="GOMEZ-VALERO Laura"/>
        </authorList>
    </citation>
    <scope>NUCLEOTIDE SEQUENCE</scope>
    <source>
        <strain evidence="2">ATCC33218</strain>
    </source>
</reference>
<dbReference type="PATRIC" id="fig|451.8.peg.1291"/>
<dbReference type="RefSeq" id="WP_045099710.1">
    <property type="nucleotide sequence ID" value="NZ_CP020614.1"/>
</dbReference>
<dbReference type="Proteomes" id="UP000032414">
    <property type="component" value="Chromosome I"/>
</dbReference>
<dbReference type="OrthoDB" id="5640382at2"/>
<reference evidence="3 5" key="3">
    <citation type="submission" date="2016-10" db="EMBL/GenBank/DDBJ databases">
        <authorList>
            <person name="Varghese N."/>
            <person name="Submissions S."/>
        </authorList>
    </citation>
    <scope>NUCLEOTIDE SEQUENCE [LARGE SCALE GENOMIC DNA]</scope>
    <source>
        <strain evidence="3 5">ATCC 33218</strain>
    </source>
</reference>
<evidence type="ECO:0000259" key="1">
    <source>
        <dbReference type="Pfam" id="PF12834"/>
    </source>
</evidence>
<evidence type="ECO:0000313" key="5">
    <source>
        <dbReference type="Proteomes" id="UP000182998"/>
    </source>
</evidence>
<name>A0A098GHI9_LEGMI</name>
<dbReference type="EMBL" id="FMVN01000007">
    <property type="protein sequence ID" value="SCY41776.1"/>
    <property type="molecule type" value="Genomic_DNA"/>
</dbReference>
<dbReference type="KEGG" id="tmc:LMI_2190"/>
<dbReference type="Pfam" id="PF12834">
    <property type="entry name" value="Phage_int_SAM_2"/>
    <property type="match status" value="1"/>
</dbReference>